<reference evidence="6" key="1">
    <citation type="journal article" date="2014" name="Int. J. Syst. Evol. Microbiol.">
        <title>Complete genome sequence of Corynebacterium casei LMG S-19264T (=DSM 44701T), isolated from a smear-ripened cheese.</title>
        <authorList>
            <consortium name="US DOE Joint Genome Institute (JGI-PGF)"/>
            <person name="Walter F."/>
            <person name="Albersmeier A."/>
            <person name="Kalinowski J."/>
            <person name="Ruckert C."/>
        </authorList>
    </citation>
    <scope>NUCLEOTIDE SEQUENCE</scope>
    <source>
        <strain evidence="6">JCM 11219</strain>
    </source>
</reference>
<comment type="subcellular location">
    <subcellularLocation>
        <location evidence="5">Cell membrane</location>
        <topology evidence="5">Multi-pass membrane protein</topology>
    </subcellularLocation>
    <subcellularLocation>
        <location evidence="1">Membrane</location>
        <topology evidence="1">Multi-pass membrane protein</topology>
    </subcellularLocation>
</comment>
<keyword evidence="4 5" id="KW-0472">Membrane</keyword>
<feature type="transmembrane region" description="Helical" evidence="5">
    <location>
        <begin position="115"/>
        <end position="133"/>
    </location>
</feature>
<organism evidence="6 7">
    <name type="scientific">Vulcanisaeta souniana JCM 11219</name>
    <dbReference type="NCBI Taxonomy" id="1293586"/>
    <lineage>
        <taxon>Archaea</taxon>
        <taxon>Thermoproteota</taxon>
        <taxon>Thermoprotei</taxon>
        <taxon>Thermoproteales</taxon>
        <taxon>Thermoproteaceae</taxon>
        <taxon>Vulcanisaeta</taxon>
    </lineage>
</organism>
<feature type="transmembrane region" description="Helical" evidence="5">
    <location>
        <begin position="86"/>
        <end position="109"/>
    </location>
</feature>
<evidence type="ECO:0000313" key="6">
    <source>
        <dbReference type="EMBL" id="GGI77518.1"/>
    </source>
</evidence>
<accession>A0A830EEH8</accession>
<evidence type="ECO:0000256" key="5">
    <source>
        <dbReference type="RuleBase" id="RU363041"/>
    </source>
</evidence>
<evidence type="ECO:0000256" key="2">
    <source>
        <dbReference type="ARBA" id="ARBA00022692"/>
    </source>
</evidence>
<name>A0A830EEH8_9CREN</name>
<proteinExistence type="inferred from homology"/>
<dbReference type="PANTHER" id="PTHR43701:SF2">
    <property type="entry name" value="MEMBRANE TRANSPORTER PROTEIN YJNA-RELATED"/>
    <property type="match status" value="1"/>
</dbReference>
<evidence type="ECO:0000256" key="3">
    <source>
        <dbReference type="ARBA" id="ARBA00022989"/>
    </source>
</evidence>
<sequence>MCRVLKMYVVTQALANLGLIAVCGLGAGILGGLLGLGGAVILTPLLTILLNLPIQYSAGISLVSAISTSIMAGSRFLRMGLPNTKVFIALSSAGTTGAIMGSLMAYHIINSGYNWILYLVFSGVMYMAMALVARPKQHVVTALPVDVRDSYVVTGSYLDQALKVYVNYGIRRSNLLKAWGVMLFGGVISGLLGIGGGPINMLALYWAAEMPIKVASATSNLIVGATAATSGTLYWFFGYIQPFMAMASVIGIVIGANISTHILPKARGSTIKILLLSIFSYLAYRMLLSGLKRGGIFVLPTGIEYVTSFMVLIITLGILFALRKYIND</sequence>
<feature type="transmembrane region" description="Helical" evidence="5">
    <location>
        <begin position="295"/>
        <end position="322"/>
    </location>
</feature>
<evidence type="ECO:0000256" key="1">
    <source>
        <dbReference type="ARBA" id="ARBA00004141"/>
    </source>
</evidence>
<dbReference type="AlphaFoldDB" id="A0A830EEH8"/>
<feature type="transmembrane region" description="Helical" evidence="5">
    <location>
        <begin position="54"/>
        <end position="74"/>
    </location>
</feature>
<feature type="transmembrane region" description="Helical" evidence="5">
    <location>
        <begin position="13"/>
        <end position="42"/>
    </location>
</feature>
<feature type="transmembrane region" description="Helical" evidence="5">
    <location>
        <begin position="181"/>
        <end position="208"/>
    </location>
</feature>
<comment type="similarity">
    <text evidence="5">Belongs to the 4-toluene sulfonate uptake permease (TSUP) (TC 2.A.102) family.</text>
</comment>
<comment type="caution">
    <text evidence="6">The sequence shown here is derived from an EMBL/GenBank/DDBJ whole genome shotgun (WGS) entry which is preliminary data.</text>
</comment>
<reference evidence="6" key="2">
    <citation type="submission" date="2020-09" db="EMBL/GenBank/DDBJ databases">
        <authorList>
            <person name="Sun Q."/>
            <person name="Ohkuma M."/>
        </authorList>
    </citation>
    <scope>NUCLEOTIDE SEQUENCE</scope>
    <source>
        <strain evidence="6">JCM 11219</strain>
    </source>
</reference>
<keyword evidence="3 5" id="KW-1133">Transmembrane helix</keyword>
<dbReference type="PANTHER" id="PTHR43701">
    <property type="entry name" value="MEMBRANE TRANSPORTER PROTEIN MJ0441-RELATED"/>
    <property type="match status" value="1"/>
</dbReference>
<dbReference type="EMBL" id="BMNM01000004">
    <property type="protein sequence ID" value="GGI77518.1"/>
    <property type="molecule type" value="Genomic_DNA"/>
</dbReference>
<dbReference type="Proteomes" id="UP000657075">
    <property type="component" value="Unassembled WGS sequence"/>
</dbReference>
<feature type="transmembrane region" description="Helical" evidence="5">
    <location>
        <begin position="243"/>
        <end position="263"/>
    </location>
</feature>
<dbReference type="InterPro" id="IPR002781">
    <property type="entry name" value="TM_pro_TauE-like"/>
</dbReference>
<keyword evidence="5" id="KW-1003">Cell membrane</keyword>
<dbReference type="Pfam" id="PF01925">
    <property type="entry name" value="TauE"/>
    <property type="match status" value="1"/>
</dbReference>
<gene>
    <name evidence="6" type="ORF">GCM10007112_12910</name>
</gene>
<dbReference type="InterPro" id="IPR051598">
    <property type="entry name" value="TSUP/Inactive_protease-like"/>
</dbReference>
<evidence type="ECO:0000313" key="7">
    <source>
        <dbReference type="Proteomes" id="UP000657075"/>
    </source>
</evidence>
<protein>
    <recommendedName>
        <fullName evidence="5">Probable membrane transporter protein</fullName>
    </recommendedName>
</protein>
<keyword evidence="2 5" id="KW-0812">Transmembrane</keyword>
<dbReference type="GO" id="GO:0005886">
    <property type="term" value="C:plasma membrane"/>
    <property type="evidence" value="ECO:0007669"/>
    <property type="project" value="UniProtKB-SubCell"/>
</dbReference>
<feature type="transmembrane region" description="Helical" evidence="5">
    <location>
        <begin position="269"/>
        <end position="288"/>
    </location>
</feature>
<evidence type="ECO:0000256" key="4">
    <source>
        <dbReference type="ARBA" id="ARBA00023136"/>
    </source>
</evidence>